<dbReference type="Proteomes" id="UP000198406">
    <property type="component" value="Unassembled WGS sequence"/>
</dbReference>
<protein>
    <submittedName>
        <fullName evidence="3">Uncharacterized protein</fullName>
    </submittedName>
</protein>
<feature type="region of interest" description="Disordered" evidence="1">
    <location>
        <begin position="239"/>
        <end position="265"/>
    </location>
</feature>
<keyword evidence="2" id="KW-0732">Signal</keyword>
<feature type="signal peptide" evidence="2">
    <location>
        <begin position="1"/>
        <end position="17"/>
    </location>
</feature>
<reference evidence="3 4" key="1">
    <citation type="journal article" date="2015" name="Plant Cell">
        <title>Oil accumulation by the oleaginous diatom Fistulifera solaris as revealed by the genome and transcriptome.</title>
        <authorList>
            <person name="Tanaka T."/>
            <person name="Maeda Y."/>
            <person name="Veluchamy A."/>
            <person name="Tanaka M."/>
            <person name="Abida H."/>
            <person name="Marechal E."/>
            <person name="Bowler C."/>
            <person name="Muto M."/>
            <person name="Sunaga Y."/>
            <person name="Tanaka M."/>
            <person name="Yoshino T."/>
            <person name="Taniguchi T."/>
            <person name="Fukuda Y."/>
            <person name="Nemoto M."/>
            <person name="Matsumoto M."/>
            <person name="Wong P.S."/>
            <person name="Aburatani S."/>
            <person name="Fujibuchi W."/>
        </authorList>
    </citation>
    <scope>NUCLEOTIDE SEQUENCE [LARGE SCALE GENOMIC DNA]</scope>
    <source>
        <strain evidence="3 4">JPCC DA0580</strain>
    </source>
</reference>
<evidence type="ECO:0000313" key="3">
    <source>
        <dbReference type="EMBL" id="GAX27968.1"/>
    </source>
</evidence>
<organism evidence="3 4">
    <name type="scientific">Fistulifera solaris</name>
    <name type="common">Oleaginous diatom</name>
    <dbReference type="NCBI Taxonomy" id="1519565"/>
    <lineage>
        <taxon>Eukaryota</taxon>
        <taxon>Sar</taxon>
        <taxon>Stramenopiles</taxon>
        <taxon>Ochrophyta</taxon>
        <taxon>Bacillariophyta</taxon>
        <taxon>Bacillariophyceae</taxon>
        <taxon>Bacillariophycidae</taxon>
        <taxon>Naviculales</taxon>
        <taxon>Naviculaceae</taxon>
        <taxon>Fistulifera</taxon>
    </lineage>
</organism>
<sequence>MKAFATILLTWFIAVEASQFSFSSLGYAGVDETLFEKWKASIAFKRSARQLRHTIPLLATPQGCEYQGNHDASTTTPIDQIYCPNLCGGGQDFTFRVTTQCNGPYTLESSTCSSVADCYVDGCTDSCSDQPNGCPCPRVNIFDVSQLCVELCPAGGAPVAAPVILPVAAPVASPVKAPVAAPVLVPIAPVAFSPLPVAPVGPSPPVGAPLVFFPPSATGYTFPPTVTPVVVARPSVAPVVPSPPSPVVPREGSGGSDGDDDDEGLSDAAVVTLSILGIVVPAVAGIFTIQMIRERQPTPAGS</sequence>
<comment type="caution">
    <text evidence="3">The sequence shown here is derived from an EMBL/GenBank/DDBJ whole genome shotgun (WGS) entry which is preliminary data.</text>
</comment>
<dbReference type="AlphaFoldDB" id="A0A1Z5KPU6"/>
<feature type="chain" id="PRO_5012984104" evidence="2">
    <location>
        <begin position="18"/>
        <end position="302"/>
    </location>
</feature>
<evidence type="ECO:0000256" key="2">
    <source>
        <dbReference type="SAM" id="SignalP"/>
    </source>
</evidence>
<gene>
    <name evidence="3" type="ORF">FisN_32Lu039</name>
</gene>
<name>A0A1Z5KPU6_FISSO</name>
<dbReference type="EMBL" id="BDSP01000262">
    <property type="protein sequence ID" value="GAX27968.1"/>
    <property type="molecule type" value="Genomic_DNA"/>
</dbReference>
<proteinExistence type="predicted"/>
<dbReference type="InParanoid" id="A0A1Z5KPU6"/>
<evidence type="ECO:0000256" key="1">
    <source>
        <dbReference type="SAM" id="MobiDB-lite"/>
    </source>
</evidence>
<keyword evidence="4" id="KW-1185">Reference proteome</keyword>
<evidence type="ECO:0000313" key="4">
    <source>
        <dbReference type="Proteomes" id="UP000198406"/>
    </source>
</evidence>
<accession>A0A1Z5KPU6</accession>